<protein>
    <submittedName>
        <fullName evidence="1">Uncharacterized protein</fullName>
    </submittedName>
</protein>
<reference evidence="1" key="1">
    <citation type="journal article" date="2021" name="Proc. Natl. Acad. Sci. U.S.A.">
        <title>A Catalog of Tens of Thousands of Viruses from Human Metagenomes Reveals Hidden Associations with Chronic Diseases.</title>
        <authorList>
            <person name="Tisza M.J."/>
            <person name="Buck C.B."/>
        </authorList>
    </citation>
    <scope>NUCLEOTIDE SEQUENCE</scope>
    <source>
        <strain evidence="1">CtsNK10</strain>
    </source>
</reference>
<organism evidence="1">
    <name type="scientific">Podoviridae sp. ctsNK10</name>
    <dbReference type="NCBI Taxonomy" id="2826582"/>
    <lineage>
        <taxon>Viruses</taxon>
        <taxon>Duplodnaviria</taxon>
        <taxon>Heunggongvirae</taxon>
        <taxon>Uroviricota</taxon>
        <taxon>Caudoviricetes</taxon>
    </lineage>
</organism>
<dbReference type="EMBL" id="BK015191">
    <property type="protein sequence ID" value="DAD95203.1"/>
    <property type="molecule type" value="Genomic_DNA"/>
</dbReference>
<sequence>MNQDVIILRDIFSSGSSSAGIQLGSNASFKIKCPKFSPLQITKANSVIANYIIGGDNYQ</sequence>
<accession>A0A8S5NM93</accession>
<name>A0A8S5NM93_9CAUD</name>
<evidence type="ECO:0000313" key="1">
    <source>
        <dbReference type="EMBL" id="DAD95203.1"/>
    </source>
</evidence>
<proteinExistence type="predicted"/>